<dbReference type="GO" id="GO:0000155">
    <property type="term" value="F:phosphorelay sensor kinase activity"/>
    <property type="evidence" value="ECO:0007669"/>
    <property type="project" value="InterPro"/>
</dbReference>
<organism evidence="10 11">
    <name type="scientific">Nonomuraea jabiensis</name>
    <dbReference type="NCBI Taxonomy" id="882448"/>
    <lineage>
        <taxon>Bacteria</taxon>
        <taxon>Bacillati</taxon>
        <taxon>Actinomycetota</taxon>
        <taxon>Actinomycetes</taxon>
        <taxon>Streptosporangiales</taxon>
        <taxon>Streptosporangiaceae</taxon>
        <taxon>Nonomuraea</taxon>
    </lineage>
</organism>
<keyword evidence="5 10" id="KW-0418">Kinase</keyword>
<evidence type="ECO:0000313" key="11">
    <source>
        <dbReference type="Proteomes" id="UP000579153"/>
    </source>
</evidence>
<dbReference type="Gene3D" id="1.20.5.1930">
    <property type="match status" value="1"/>
</dbReference>
<evidence type="ECO:0000259" key="9">
    <source>
        <dbReference type="Pfam" id="PF07730"/>
    </source>
</evidence>
<proteinExistence type="predicted"/>
<dbReference type="PANTHER" id="PTHR24421:SF37">
    <property type="entry name" value="SENSOR HISTIDINE KINASE NARS"/>
    <property type="match status" value="1"/>
</dbReference>
<evidence type="ECO:0000256" key="1">
    <source>
        <dbReference type="ARBA" id="ARBA00004651"/>
    </source>
</evidence>
<dbReference type="InterPro" id="IPR050482">
    <property type="entry name" value="Sensor_HK_TwoCompSys"/>
</dbReference>
<keyword evidence="6" id="KW-1133">Transmembrane helix</keyword>
<sequence length="214" mass="23787">MSALASVSRTARAAEHQRLARELHDRVGAGISLALRRLELYETRHGRPESRPELSDIRRALEESYHQTRLLVAGLRPREIETTIELALKDFISKAEPYCDVELTVRGDESLLSAHYRDQIFMVMREGLRNAFAHARANRVTAVLDIAPGRVSAVVEDDGVGLACEIPRQAGGLISMRARVEALEGTFEITGPRAAGCLIRIHIPLLDPYGHHAR</sequence>
<keyword evidence="3" id="KW-0808">Transferase</keyword>
<comment type="caution">
    <text evidence="10">The sequence shown here is derived from an EMBL/GenBank/DDBJ whole genome shotgun (WGS) entry which is preliminary data.</text>
</comment>
<keyword evidence="11" id="KW-1185">Reference proteome</keyword>
<dbReference type="Pfam" id="PF07730">
    <property type="entry name" value="HisKA_3"/>
    <property type="match status" value="1"/>
</dbReference>
<evidence type="ECO:0000256" key="2">
    <source>
        <dbReference type="ARBA" id="ARBA00022475"/>
    </source>
</evidence>
<evidence type="ECO:0000256" key="7">
    <source>
        <dbReference type="ARBA" id="ARBA00023012"/>
    </source>
</evidence>
<dbReference type="SUPFAM" id="SSF55874">
    <property type="entry name" value="ATPase domain of HSP90 chaperone/DNA topoisomerase II/histidine kinase"/>
    <property type="match status" value="1"/>
</dbReference>
<dbReference type="Gene3D" id="3.30.565.10">
    <property type="entry name" value="Histidine kinase-like ATPase, C-terminal domain"/>
    <property type="match status" value="1"/>
</dbReference>
<evidence type="ECO:0000256" key="3">
    <source>
        <dbReference type="ARBA" id="ARBA00022679"/>
    </source>
</evidence>
<gene>
    <name evidence="10" type="ORF">HD596_008443</name>
</gene>
<dbReference type="InterPro" id="IPR011712">
    <property type="entry name" value="Sig_transdc_His_kin_sub3_dim/P"/>
</dbReference>
<keyword evidence="2" id="KW-1003">Cell membrane</keyword>
<dbReference type="GO" id="GO:0046983">
    <property type="term" value="F:protein dimerization activity"/>
    <property type="evidence" value="ECO:0007669"/>
    <property type="project" value="InterPro"/>
</dbReference>
<dbReference type="InterPro" id="IPR036890">
    <property type="entry name" value="HATPase_C_sf"/>
</dbReference>
<dbReference type="RefSeq" id="WP_185074938.1">
    <property type="nucleotide sequence ID" value="NZ_JACHMB010000001.1"/>
</dbReference>
<protein>
    <submittedName>
        <fullName evidence="10">Signal transduction histidine kinase</fullName>
    </submittedName>
</protein>
<comment type="subcellular location">
    <subcellularLocation>
        <location evidence="1">Cell membrane</location>
        <topology evidence="1">Multi-pass membrane protein</topology>
    </subcellularLocation>
</comment>
<dbReference type="PANTHER" id="PTHR24421">
    <property type="entry name" value="NITRATE/NITRITE SENSOR PROTEIN NARX-RELATED"/>
    <property type="match status" value="1"/>
</dbReference>
<dbReference type="EMBL" id="JACHMB010000001">
    <property type="protein sequence ID" value="MBB5781687.1"/>
    <property type="molecule type" value="Genomic_DNA"/>
</dbReference>
<evidence type="ECO:0000313" key="10">
    <source>
        <dbReference type="EMBL" id="MBB5781687.1"/>
    </source>
</evidence>
<evidence type="ECO:0000256" key="6">
    <source>
        <dbReference type="ARBA" id="ARBA00022989"/>
    </source>
</evidence>
<dbReference type="AlphaFoldDB" id="A0A7W9GDD1"/>
<dbReference type="Proteomes" id="UP000579153">
    <property type="component" value="Unassembled WGS sequence"/>
</dbReference>
<keyword evidence="8" id="KW-0472">Membrane</keyword>
<evidence type="ECO:0000256" key="4">
    <source>
        <dbReference type="ARBA" id="ARBA00022692"/>
    </source>
</evidence>
<name>A0A7W9GDD1_9ACTN</name>
<evidence type="ECO:0000256" key="5">
    <source>
        <dbReference type="ARBA" id="ARBA00022777"/>
    </source>
</evidence>
<dbReference type="CDD" id="cd16917">
    <property type="entry name" value="HATPase_UhpB-NarQ-NarX-like"/>
    <property type="match status" value="1"/>
</dbReference>
<dbReference type="GO" id="GO:0005886">
    <property type="term" value="C:plasma membrane"/>
    <property type="evidence" value="ECO:0007669"/>
    <property type="project" value="UniProtKB-SubCell"/>
</dbReference>
<accession>A0A7W9GDD1</accession>
<keyword evidence="4" id="KW-0812">Transmembrane</keyword>
<keyword evidence="7" id="KW-0902">Two-component regulatory system</keyword>
<evidence type="ECO:0000256" key="8">
    <source>
        <dbReference type="ARBA" id="ARBA00023136"/>
    </source>
</evidence>
<feature type="domain" description="Signal transduction histidine kinase subgroup 3 dimerisation and phosphoacceptor" evidence="9">
    <location>
        <begin position="15"/>
        <end position="78"/>
    </location>
</feature>
<reference evidence="10 11" key="1">
    <citation type="submission" date="2020-08" db="EMBL/GenBank/DDBJ databases">
        <title>Sequencing the genomes of 1000 actinobacteria strains.</title>
        <authorList>
            <person name="Klenk H.-P."/>
        </authorList>
    </citation>
    <scope>NUCLEOTIDE SEQUENCE [LARGE SCALE GENOMIC DNA]</scope>
    <source>
        <strain evidence="10 11">DSM 45507</strain>
    </source>
</reference>